<dbReference type="AlphaFoldDB" id="A0A4R1GW21"/>
<reference evidence="2 3" key="1">
    <citation type="submission" date="2019-03" db="EMBL/GenBank/DDBJ databases">
        <title>Genomic Encyclopedia of Archaeal and Bacterial Type Strains, Phase II (KMG-II): from individual species to whole genera.</title>
        <authorList>
            <person name="Goeker M."/>
        </authorList>
    </citation>
    <scope>NUCLEOTIDE SEQUENCE [LARGE SCALE GENOMIC DNA]</scope>
    <source>
        <strain evidence="2 3">DSM 27697</strain>
    </source>
</reference>
<protein>
    <submittedName>
        <fullName evidence="2">Uncharacterized protein DUF3833</fullName>
    </submittedName>
</protein>
<feature type="chain" id="PRO_5020318462" evidence="1">
    <location>
        <begin position="23"/>
        <end position="195"/>
    </location>
</feature>
<dbReference type="OrthoDB" id="5296954at2"/>
<name>A0A4R1GW21_9GAMM</name>
<organism evidence="2 3">
    <name type="scientific">Marinobacterium mangrovicola</name>
    <dbReference type="NCBI Taxonomy" id="1476959"/>
    <lineage>
        <taxon>Bacteria</taxon>
        <taxon>Pseudomonadati</taxon>
        <taxon>Pseudomonadota</taxon>
        <taxon>Gammaproteobacteria</taxon>
        <taxon>Oceanospirillales</taxon>
        <taxon>Oceanospirillaceae</taxon>
        <taxon>Marinobacterium</taxon>
    </lineage>
</organism>
<dbReference type="EMBL" id="SMFU01000007">
    <property type="protein sequence ID" value="TCK08592.1"/>
    <property type="molecule type" value="Genomic_DNA"/>
</dbReference>
<evidence type="ECO:0000313" key="3">
    <source>
        <dbReference type="Proteomes" id="UP000294546"/>
    </source>
</evidence>
<keyword evidence="3" id="KW-1185">Reference proteome</keyword>
<feature type="signal peptide" evidence="1">
    <location>
        <begin position="1"/>
        <end position="22"/>
    </location>
</feature>
<dbReference type="InterPro" id="IPR024409">
    <property type="entry name" value="DUF3833"/>
</dbReference>
<dbReference type="PROSITE" id="PS51257">
    <property type="entry name" value="PROKAR_LIPOPROTEIN"/>
    <property type="match status" value="1"/>
</dbReference>
<dbReference type="RefSeq" id="WP_132287478.1">
    <property type="nucleotide sequence ID" value="NZ_SMFU01000007.1"/>
</dbReference>
<evidence type="ECO:0000313" key="2">
    <source>
        <dbReference type="EMBL" id="TCK08592.1"/>
    </source>
</evidence>
<keyword evidence="1" id="KW-0732">Signal</keyword>
<dbReference type="Pfam" id="PF12915">
    <property type="entry name" value="DUF3833"/>
    <property type="match status" value="1"/>
</dbReference>
<sequence>MIRRSKLAVPLLGALALAGCSANLSDYREETPVLKLSEFFSGQLEAKGIVQDFSGKVVRRFTADIVGRWDEQGQGVLDELFIYADGSEQHRCWRLKEEERSSTYTYSGSAGDVVGEAAGSAEGNALNWQYKLRVPVSGNEWVLGMDDWMYLVDDQTLINRTQMSKWGIPVGEVTLYISKTSDTAQRPLSEDCRLD</sequence>
<proteinExistence type="predicted"/>
<accession>A0A4R1GW21</accession>
<comment type="caution">
    <text evidence="2">The sequence shown here is derived from an EMBL/GenBank/DDBJ whole genome shotgun (WGS) entry which is preliminary data.</text>
</comment>
<gene>
    <name evidence="2" type="ORF">CLV83_0682</name>
</gene>
<evidence type="ECO:0000256" key="1">
    <source>
        <dbReference type="SAM" id="SignalP"/>
    </source>
</evidence>
<dbReference type="Proteomes" id="UP000294546">
    <property type="component" value="Unassembled WGS sequence"/>
</dbReference>